<name>A0A8S9RM69_BRACR</name>
<evidence type="ECO:0000313" key="2">
    <source>
        <dbReference type="Proteomes" id="UP000712600"/>
    </source>
</evidence>
<gene>
    <name evidence="1" type="ORF">F2Q69_00061795</name>
</gene>
<evidence type="ECO:0000313" key="1">
    <source>
        <dbReference type="EMBL" id="KAF3574003.1"/>
    </source>
</evidence>
<evidence type="ECO:0008006" key="3">
    <source>
        <dbReference type="Google" id="ProtNLM"/>
    </source>
</evidence>
<dbReference type="AlphaFoldDB" id="A0A8S9RM69"/>
<protein>
    <recommendedName>
        <fullName evidence="3">Uracil phosphoribosyltransferase</fullName>
    </recommendedName>
</protein>
<dbReference type="Proteomes" id="UP000712600">
    <property type="component" value="Unassembled WGS sequence"/>
</dbReference>
<comment type="caution">
    <text evidence="1">The sequence shown here is derived from an EMBL/GenBank/DDBJ whole genome shotgun (WGS) entry which is preliminary data.</text>
</comment>
<dbReference type="EMBL" id="QGKX02000095">
    <property type="protein sequence ID" value="KAF3574003.1"/>
    <property type="molecule type" value="Genomic_DNA"/>
</dbReference>
<organism evidence="1 2">
    <name type="scientific">Brassica cretica</name>
    <name type="common">Mustard</name>
    <dbReference type="NCBI Taxonomy" id="69181"/>
    <lineage>
        <taxon>Eukaryota</taxon>
        <taxon>Viridiplantae</taxon>
        <taxon>Streptophyta</taxon>
        <taxon>Embryophyta</taxon>
        <taxon>Tracheophyta</taxon>
        <taxon>Spermatophyta</taxon>
        <taxon>Magnoliopsida</taxon>
        <taxon>eudicotyledons</taxon>
        <taxon>Gunneridae</taxon>
        <taxon>Pentapetalae</taxon>
        <taxon>rosids</taxon>
        <taxon>malvids</taxon>
        <taxon>Brassicales</taxon>
        <taxon>Brassicaceae</taxon>
        <taxon>Brassiceae</taxon>
        <taxon>Brassica</taxon>
    </lineage>
</organism>
<reference evidence="1" key="1">
    <citation type="submission" date="2019-12" db="EMBL/GenBank/DDBJ databases">
        <title>Genome sequencing and annotation of Brassica cretica.</title>
        <authorList>
            <person name="Studholme D.J."/>
            <person name="Sarris P."/>
        </authorList>
    </citation>
    <scope>NUCLEOTIDE SEQUENCE</scope>
    <source>
        <strain evidence="1">PFS-109/04</strain>
        <tissue evidence="1">Leaf</tissue>
    </source>
</reference>
<accession>A0A8S9RM69</accession>
<proteinExistence type="predicted"/>
<sequence length="97" mass="10849">MACSISSNAVRCYTETLRLTPRQQQQCGRTLGASPSPVPRRSIPVRAKVAASEGSITESNRMLVFVPPHPLIKHWISVLRNDQTPSPIFSEYIRLVF</sequence>